<feature type="transmembrane region" description="Helical" evidence="1">
    <location>
        <begin position="6"/>
        <end position="25"/>
    </location>
</feature>
<keyword evidence="3" id="KW-1185">Reference proteome</keyword>
<dbReference type="Pfam" id="PF14045">
    <property type="entry name" value="YIEGIA"/>
    <property type="match status" value="1"/>
</dbReference>
<accession>A0A140LD35</accession>
<dbReference type="EMBL" id="LOED01000002">
    <property type="protein sequence ID" value="KXG78460.1"/>
    <property type="molecule type" value="Genomic_DNA"/>
</dbReference>
<comment type="caution">
    <text evidence="2">The sequence shown here is derived from an EMBL/GenBank/DDBJ whole genome shotgun (WGS) entry which is preliminary data.</text>
</comment>
<dbReference type="InterPro" id="IPR025918">
    <property type="entry name" value="YIEGIA"/>
</dbReference>
<keyword evidence="1" id="KW-0812">Transmembrane</keyword>
<evidence type="ECO:0000256" key="1">
    <source>
        <dbReference type="SAM" id="Phobius"/>
    </source>
</evidence>
<name>A0A140LD35_9FIRM</name>
<dbReference type="InParanoid" id="A0A140LD35"/>
<dbReference type="RefSeq" id="WP_066351022.1">
    <property type="nucleotide sequence ID" value="NZ_LOED01000002.1"/>
</dbReference>
<keyword evidence="1" id="KW-0472">Membrane</keyword>
<keyword evidence="1" id="KW-1133">Transmembrane helix</keyword>
<dbReference type="PATRIC" id="fig|520764.3.peg.233"/>
<dbReference type="OrthoDB" id="1846546at2"/>
<evidence type="ECO:0000313" key="3">
    <source>
        <dbReference type="Proteomes" id="UP000070427"/>
    </source>
</evidence>
<feature type="transmembrane region" description="Helical" evidence="1">
    <location>
        <begin position="134"/>
        <end position="151"/>
    </location>
</feature>
<feature type="transmembrane region" description="Helical" evidence="1">
    <location>
        <begin position="37"/>
        <end position="59"/>
    </location>
</feature>
<dbReference type="STRING" id="520764.AN618_02150"/>
<reference evidence="2 3" key="1">
    <citation type="submission" date="2015-12" db="EMBL/GenBank/DDBJ databases">
        <title>Draft genome sequnece of Fervidicola ferrireducens strain Y170.</title>
        <authorList>
            <person name="Patel B.K."/>
        </authorList>
    </citation>
    <scope>NUCLEOTIDE SEQUENCE [LARGE SCALE GENOMIC DNA]</scope>
    <source>
        <strain evidence="2 3">Y170</strain>
    </source>
</reference>
<dbReference type="AlphaFoldDB" id="A0A140LD35"/>
<dbReference type="Proteomes" id="UP000070427">
    <property type="component" value="Unassembled WGS sequence"/>
</dbReference>
<protein>
    <recommendedName>
        <fullName evidence="4">YIEGIA protein</fullName>
    </recommendedName>
</protein>
<dbReference type="FunCoup" id="A0A140LD35">
    <property type="interactions" value="49"/>
</dbReference>
<organism evidence="2 3">
    <name type="scientific">Fervidicola ferrireducens</name>
    <dbReference type="NCBI Taxonomy" id="520764"/>
    <lineage>
        <taxon>Bacteria</taxon>
        <taxon>Bacillati</taxon>
        <taxon>Bacillota</taxon>
        <taxon>Clostridia</taxon>
        <taxon>Thermosediminibacterales</taxon>
        <taxon>Thermosediminibacteraceae</taxon>
        <taxon>Fervidicola</taxon>
    </lineage>
</organism>
<proteinExistence type="predicted"/>
<evidence type="ECO:0008006" key="4">
    <source>
        <dbReference type="Google" id="ProtNLM"/>
    </source>
</evidence>
<sequence>MGGYVAVILTGLVMGTIGRLYLLRVDYRQYPSYPQGYMVHLALGFIAAFLGAVAIPALLAEEYTAVTFLALAAQQFREIRDMERESLRNIEVTELVPRGAAYIEDIAKAFESRNYLAMLTALITSTVVEFSKNPVWGILAGFTVILLLSFFTKRKRLKDIAVVRPAEIFFNGSILCIENIQVMNVGHPDSRKIFLEQGLAVMIEPKDDNARASLSNIGQRQAIAHDVAALLGVKRDVNEIDFTPLVRIDLKTGRVGLVIVPMEKDMETLIEAVKMVPVLESTRRKPLKSKAGREAAD</sequence>
<evidence type="ECO:0000313" key="2">
    <source>
        <dbReference type="EMBL" id="KXG78460.1"/>
    </source>
</evidence>
<gene>
    <name evidence="2" type="ORF">AN618_02150</name>
</gene>